<proteinExistence type="inferred from homology"/>
<comment type="caution">
    <text evidence="8">The sequence shown here is derived from an EMBL/GenBank/DDBJ whole genome shotgun (WGS) entry which is preliminary data.</text>
</comment>
<name>A0ABT3ZG85_9HYPH</name>
<dbReference type="PANTHER" id="PTHR33452:SF1">
    <property type="entry name" value="INNER MEMBRANE PROTEIN YPHA-RELATED"/>
    <property type="match status" value="1"/>
</dbReference>
<evidence type="ECO:0000256" key="5">
    <source>
        <dbReference type="ARBA" id="ARBA00022989"/>
    </source>
</evidence>
<keyword evidence="6 7" id="KW-0472">Membrane</keyword>
<evidence type="ECO:0000256" key="7">
    <source>
        <dbReference type="SAM" id="Phobius"/>
    </source>
</evidence>
<evidence type="ECO:0000256" key="1">
    <source>
        <dbReference type="ARBA" id="ARBA00004651"/>
    </source>
</evidence>
<evidence type="ECO:0000313" key="9">
    <source>
        <dbReference type="Proteomes" id="UP001073227"/>
    </source>
</evidence>
<evidence type="ECO:0000256" key="2">
    <source>
        <dbReference type="ARBA" id="ARBA00006679"/>
    </source>
</evidence>
<dbReference type="RefSeq" id="WP_267655692.1">
    <property type="nucleotide sequence ID" value="NZ_JAOVZR010000001.1"/>
</dbReference>
<keyword evidence="3" id="KW-1003">Cell membrane</keyword>
<evidence type="ECO:0000256" key="3">
    <source>
        <dbReference type="ARBA" id="ARBA00022475"/>
    </source>
</evidence>
<feature type="transmembrane region" description="Helical" evidence="7">
    <location>
        <begin position="103"/>
        <end position="122"/>
    </location>
</feature>
<reference evidence="8" key="1">
    <citation type="submission" date="2022-10" db="EMBL/GenBank/DDBJ databases">
        <title>Hoeflea sp. G2-23, isolated from marine algae.</title>
        <authorList>
            <person name="Kristyanto S."/>
            <person name="Kim J.M."/>
            <person name="Jeon C.O."/>
        </authorList>
    </citation>
    <scope>NUCLEOTIDE SEQUENCE</scope>
    <source>
        <strain evidence="8">G2-23</strain>
    </source>
</reference>
<feature type="transmembrane region" description="Helical" evidence="7">
    <location>
        <begin position="7"/>
        <end position="26"/>
    </location>
</feature>
<evidence type="ECO:0000256" key="4">
    <source>
        <dbReference type="ARBA" id="ARBA00022692"/>
    </source>
</evidence>
<gene>
    <name evidence="8" type="ORF">OEG84_21770</name>
</gene>
<keyword evidence="9" id="KW-1185">Reference proteome</keyword>
<evidence type="ECO:0000313" key="8">
    <source>
        <dbReference type="EMBL" id="MCY0150259.1"/>
    </source>
</evidence>
<evidence type="ECO:0000256" key="6">
    <source>
        <dbReference type="ARBA" id="ARBA00023136"/>
    </source>
</evidence>
<accession>A0ABT3ZG85</accession>
<keyword evidence="5 7" id="KW-1133">Transmembrane helix</keyword>
<dbReference type="InterPro" id="IPR032808">
    <property type="entry name" value="DoxX"/>
</dbReference>
<dbReference type="Pfam" id="PF07681">
    <property type="entry name" value="DoxX"/>
    <property type="match status" value="1"/>
</dbReference>
<sequence>MSVNVQLLLARVLLSIMFILSGWGKFGSVEGTTGYIASLGLPLPALAAWLTIALEIFGGLAILIGFMTRPAAWALAAFCVATAFLAHYQPADQMQMISFMKNIAIAGGFLALAAAGPGAWSVDARRTA</sequence>
<comment type="similarity">
    <text evidence="2">Belongs to the DoxX family.</text>
</comment>
<dbReference type="EMBL" id="JAOVZR010000001">
    <property type="protein sequence ID" value="MCY0150259.1"/>
    <property type="molecule type" value="Genomic_DNA"/>
</dbReference>
<protein>
    <submittedName>
        <fullName evidence="8">DoxX family protein</fullName>
    </submittedName>
</protein>
<dbReference type="Proteomes" id="UP001073227">
    <property type="component" value="Unassembled WGS sequence"/>
</dbReference>
<keyword evidence="4 7" id="KW-0812">Transmembrane</keyword>
<dbReference type="PANTHER" id="PTHR33452">
    <property type="entry name" value="OXIDOREDUCTASE CATD-RELATED"/>
    <property type="match status" value="1"/>
</dbReference>
<feature type="transmembrane region" description="Helical" evidence="7">
    <location>
        <begin position="46"/>
        <end position="66"/>
    </location>
</feature>
<feature type="transmembrane region" description="Helical" evidence="7">
    <location>
        <begin position="73"/>
        <end position="91"/>
    </location>
</feature>
<dbReference type="InterPro" id="IPR051907">
    <property type="entry name" value="DoxX-like_oxidoreductase"/>
</dbReference>
<comment type="subcellular location">
    <subcellularLocation>
        <location evidence="1">Cell membrane</location>
        <topology evidence="1">Multi-pass membrane protein</topology>
    </subcellularLocation>
</comment>
<organism evidence="8 9">
    <name type="scientific">Hoeflea algicola</name>
    <dbReference type="NCBI Taxonomy" id="2983763"/>
    <lineage>
        <taxon>Bacteria</taxon>
        <taxon>Pseudomonadati</taxon>
        <taxon>Pseudomonadota</taxon>
        <taxon>Alphaproteobacteria</taxon>
        <taxon>Hyphomicrobiales</taxon>
        <taxon>Rhizobiaceae</taxon>
        <taxon>Hoeflea</taxon>
    </lineage>
</organism>